<organism evidence="4 5">
    <name type="scientific">Patiria miniata</name>
    <name type="common">Bat star</name>
    <name type="synonym">Asterina miniata</name>
    <dbReference type="NCBI Taxonomy" id="46514"/>
    <lineage>
        <taxon>Eukaryota</taxon>
        <taxon>Metazoa</taxon>
        <taxon>Echinodermata</taxon>
        <taxon>Eleutherozoa</taxon>
        <taxon>Asterozoa</taxon>
        <taxon>Asteroidea</taxon>
        <taxon>Valvatacea</taxon>
        <taxon>Valvatida</taxon>
        <taxon>Asterinidae</taxon>
        <taxon>Patiria</taxon>
    </lineage>
</organism>
<dbReference type="EnsemblMetazoa" id="XM_038222712.1">
    <property type="protein sequence ID" value="XP_038078640.1"/>
    <property type="gene ID" value="LOC119745977"/>
</dbReference>
<accession>A0A914BRQ1</accession>
<feature type="domain" description="RAP" evidence="3">
    <location>
        <begin position="665"/>
        <end position="725"/>
    </location>
</feature>
<evidence type="ECO:0000259" key="3">
    <source>
        <dbReference type="PROSITE" id="PS51286"/>
    </source>
</evidence>
<dbReference type="GO" id="GO:0005759">
    <property type="term" value="C:mitochondrial matrix"/>
    <property type="evidence" value="ECO:0007669"/>
    <property type="project" value="TreeGrafter"/>
</dbReference>
<dbReference type="InterPro" id="IPR013579">
    <property type="entry name" value="FAST_2"/>
</dbReference>
<evidence type="ECO:0000313" key="5">
    <source>
        <dbReference type="Proteomes" id="UP000887568"/>
    </source>
</evidence>
<dbReference type="GO" id="GO:0000963">
    <property type="term" value="P:mitochondrial RNA processing"/>
    <property type="evidence" value="ECO:0007669"/>
    <property type="project" value="TreeGrafter"/>
</dbReference>
<dbReference type="Pfam" id="PF06743">
    <property type="entry name" value="FAST_1"/>
    <property type="match status" value="1"/>
</dbReference>
<dbReference type="InterPro" id="IPR013584">
    <property type="entry name" value="RAP"/>
</dbReference>
<keyword evidence="2" id="KW-0496">Mitochondrion</keyword>
<comment type="subcellular location">
    <subcellularLocation>
        <location evidence="1">Mitochondrion</location>
    </subcellularLocation>
</comment>
<dbReference type="PANTHER" id="PTHR21228:SF40">
    <property type="entry name" value="LD45607P"/>
    <property type="match status" value="1"/>
</dbReference>
<dbReference type="OrthoDB" id="10064757at2759"/>
<dbReference type="Proteomes" id="UP000887568">
    <property type="component" value="Unplaced"/>
</dbReference>
<dbReference type="RefSeq" id="XP_038078640.1">
    <property type="nucleotide sequence ID" value="XM_038222712.1"/>
</dbReference>
<dbReference type="PROSITE" id="PS51286">
    <property type="entry name" value="RAP"/>
    <property type="match status" value="1"/>
</dbReference>
<dbReference type="AlphaFoldDB" id="A0A914BRQ1"/>
<dbReference type="OMA" id="IAGWNNV"/>
<dbReference type="GO" id="GO:0044528">
    <property type="term" value="P:regulation of mitochondrial mRNA stability"/>
    <property type="evidence" value="ECO:0007669"/>
    <property type="project" value="InterPro"/>
</dbReference>
<name>A0A914BRQ1_PATMI</name>
<dbReference type="InterPro" id="IPR010622">
    <property type="entry name" value="FAST_Leu-rich"/>
</dbReference>
<dbReference type="Pfam" id="PF08368">
    <property type="entry name" value="FAST_2"/>
    <property type="match status" value="1"/>
</dbReference>
<dbReference type="GeneID" id="119745977"/>
<evidence type="ECO:0000313" key="4">
    <source>
        <dbReference type="EnsemblMetazoa" id="XP_038078640.1"/>
    </source>
</evidence>
<keyword evidence="5" id="KW-1185">Reference proteome</keyword>
<dbReference type="GO" id="GO:0035770">
    <property type="term" value="C:ribonucleoprotein granule"/>
    <property type="evidence" value="ECO:0007669"/>
    <property type="project" value="TreeGrafter"/>
</dbReference>
<protein>
    <recommendedName>
        <fullName evidence="3">RAP domain-containing protein</fullName>
    </recommendedName>
</protein>
<evidence type="ECO:0000256" key="1">
    <source>
        <dbReference type="ARBA" id="ARBA00004173"/>
    </source>
</evidence>
<sequence>MFVAGPATAYSEDWLMTASKMLAKLQWSAVPRSASQCFLTSSCRFTRPVCHLTPEAKPSRALPTYQHRNISCSTSLLSGTANVKAVPKPRTHWTSRATKPKISAASIIDSVFEKNTADALPGNRISPEERLKDTSVYLSNVRRRAFLSDSGAYRSSSLEILKGQEKRYSSVDDERLERLMKDGSCEKISSLPSSEIIDFLGSLSRAPVTKLFSMLGLSLAEVSDLACQNIQKCNDEEFCSVLIALCRLHPLSLSPENLEDLEKECERRLNTWDVNTMLLVSDWWIHIRRKSSFNQLILRALSGKVGEMTVANVVQTFYVIGECQYAPSEEFLQELADLSQQHLESFTWNEVGIMCNAFIKSRSRILSRPLQRAVSARICQDINSANSLDHYNLVTAMRFISRAYFHSWRLFEDIARTLIPHVAGMPYLVPPHIVTAFAKVRHFNKPLMDAVGMRALQATDSDVRLKDVWMLLWSFCRLNYHPPNSTNFFSDLIQHLVEKSEQMDQPHQFMKSLVSLTFIEQYPSNLINRAFSPESLKSYEENCPPDIYKHLFSLDCSVAIEQPQYSGNRLPQAFIEKFWQCPHGSRKVTYQKIPGLQEIVDGLQCILGGAAYLKAYPILPHIRTPLDIEVHLDASSNPMLLDSKPESSLDELLRNANGQEGVQRLAILAGPRAHYRLHSKDLLGVHVMKRRQLKKVGYKIVEVPFYEWEPLLQATELHRHSYLKAKIFQ</sequence>
<proteinExistence type="predicted"/>
<dbReference type="GO" id="GO:0003723">
    <property type="term" value="F:RNA binding"/>
    <property type="evidence" value="ECO:0007669"/>
    <property type="project" value="TreeGrafter"/>
</dbReference>
<reference evidence="4" key="1">
    <citation type="submission" date="2022-11" db="UniProtKB">
        <authorList>
            <consortium name="EnsemblMetazoa"/>
        </authorList>
    </citation>
    <scope>IDENTIFICATION</scope>
</reference>
<dbReference type="Pfam" id="PF08373">
    <property type="entry name" value="RAP"/>
    <property type="match status" value="1"/>
</dbReference>
<dbReference type="InterPro" id="IPR050870">
    <property type="entry name" value="FAST_kinase"/>
</dbReference>
<evidence type="ECO:0000256" key="2">
    <source>
        <dbReference type="ARBA" id="ARBA00023128"/>
    </source>
</evidence>
<dbReference type="PANTHER" id="PTHR21228">
    <property type="entry name" value="FAST LEU-RICH DOMAIN-CONTAINING"/>
    <property type="match status" value="1"/>
</dbReference>
<dbReference type="SMART" id="SM00952">
    <property type="entry name" value="RAP"/>
    <property type="match status" value="1"/>
</dbReference>